<comment type="similarity">
    <text evidence="1">Belongs to the outer membrane factor (OMF) (TC 1.B.17) family.</text>
</comment>
<reference evidence="2 3" key="1">
    <citation type="submission" date="2018-02" db="EMBL/GenBank/DDBJ databases">
        <title>Novel Leptospira species isolated from soil and water in Japan.</title>
        <authorList>
            <person name="Nakao R."/>
            <person name="Masuzawa T."/>
        </authorList>
    </citation>
    <scope>NUCLEOTIDE SEQUENCE [LARGE SCALE GENOMIC DNA]</scope>
    <source>
        <strain evidence="2 3">YH101</strain>
    </source>
</reference>
<dbReference type="InterPro" id="IPR003423">
    <property type="entry name" value="OMP_efflux"/>
</dbReference>
<evidence type="ECO:0000313" key="3">
    <source>
        <dbReference type="Proteomes" id="UP000245133"/>
    </source>
</evidence>
<dbReference type="InterPro" id="IPR010131">
    <property type="entry name" value="MdtP/NodT-like"/>
</dbReference>
<dbReference type="Pfam" id="PF02321">
    <property type="entry name" value="OEP"/>
    <property type="match status" value="2"/>
</dbReference>
<organism evidence="2 3">
    <name type="scientific">Leptospira ryugenii</name>
    <dbReference type="NCBI Taxonomy" id="1917863"/>
    <lineage>
        <taxon>Bacteria</taxon>
        <taxon>Pseudomonadati</taxon>
        <taxon>Spirochaetota</taxon>
        <taxon>Spirochaetia</taxon>
        <taxon>Leptospirales</taxon>
        <taxon>Leptospiraceae</taxon>
        <taxon>Leptospira</taxon>
    </lineage>
</organism>
<evidence type="ECO:0000313" key="2">
    <source>
        <dbReference type="EMBL" id="GBF50329.1"/>
    </source>
</evidence>
<dbReference type="GO" id="GO:0015562">
    <property type="term" value="F:efflux transmembrane transporter activity"/>
    <property type="evidence" value="ECO:0007669"/>
    <property type="project" value="InterPro"/>
</dbReference>
<name>A0A2P2E0C4_9LEPT</name>
<proteinExistence type="inferred from homology"/>
<dbReference type="AlphaFoldDB" id="A0A2P2E0C4"/>
<dbReference type="OrthoDB" id="344180at2"/>
<dbReference type="RefSeq" id="WP_108976139.1">
    <property type="nucleotide sequence ID" value="NZ_BFBB01000004.1"/>
</dbReference>
<evidence type="ECO:0000256" key="1">
    <source>
        <dbReference type="ARBA" id="ARBA00007613"/>
    </source>
</evidence>
<sequence length="440" mass="51593">MGSFLPKYLFYYKQCILFYIILFTSALFAEENIRTRCSEEKQLTSLSKCLVQELPEFKMEELKLGEMRGRKKIASYLFPQNPLFNQYLAQRQGNSTSLIGNAPTSAQNFQVMVSQEIYTNGKREIAMQIADEEFQSQVLRLETTRRLYEFEVLKKLYRFRTIHEEERNLFETLSLTQDIKKIAKARIKEGLSPGIDEALTEAEEIRVYRLWAQSKRLLESTKSELELLLKLDLTRDWIHQKDWILQNETFANKSELVQMAIMLRPELKLTENEIQIANLEWNRTKKEKIPNVSLGAFAQNDGFNERVIGGLVSFPILVWRDFEGELLVTKTKVQVSKEKYQLTERSIKQEVLQAVANYSILNEEIKLYESEKMIRAENDIKNLQEAVRFGRVRLLEAIQQQRILLQTKLLYLNAKLEWELATIELTRVLGLPIEQLEAKK</sequence>
<dbReference type="EMBL" id="BFBB01000004">
    <property type="protein sequence ID" value="GBF50329.1"/>
    <property type="molecule type" value="Genomic_DNA"/>
</dbReference>
<accession>A0A2P2E0C4</accession>
<protein>
    <submittedName>
        <fullName evidence="2">Outer membrane efflux protein</fullName>
    </submittedName>
</protein>
<comment type="caution">
    <text evidence="2">The sequence shown here is derived from an EMBL/GenBank/DDBJ whole genome shotgun (WGS) entry which is preliminary data.</text>
</comment>
<dbReference type="SUPFAM" id="SSF56954">
    <property type="entry name" value="Outer membrane efflux proteins (OEP)"/>
    <property type="match status" value="1"/>
</dbReference>
<dbReference type="Gene3D" id="1.20.1600.10">
    <property type="entry name" value="Outer membrane efflux proteins (OEP)"/>
    <property type="match status" value="1"/>
</dbReference>
<gene>
    <name evidence="2" type="ORF">LPTSP4_18540</name>
</gene>
<dbReference type="Proteomes" id="UP000245133">
    <property type="component" value="Unassembled WGS sequence"/>
</dbReference>
<keyword evidence="3" id="KW-1185">Reference proteome</keyword>
<dbReference type="PANTHER" id="PTHR30203">
    <property type="entry name" value="OUTER MEMBRANE CATION EFFLUX PROTEIN"/>
    <property type="match status" value="1"/>
</dbReference>